<evidence type="ECO:0000256" key="1">
    <source>
        <dbReference type="ARBA" id="ARBA00022670"/>
    </source>
</evidence>
<dbReference type="AlphaFoldDB" id="A0A916JNY4"/>
<dbReference type="SMART" id="SM00228">
    <property type="entry name" value="PDZ"/>
    <property type="match status" value="1"/>
</dbReference>
<evidence type="ECO:0000313" key="4">
    <source>
        <dbReference type="EMBL" id="CAG5084584.1"/>
    </source>
</evidence>
<dbReference type="PROSITE" id="PS50106">
    <property type="entry name" value="PDZ"/>
    <property type="match status" value="1"/>
</dbReference>
<dbReference type="KEGG" id="ptan:CRYO30217_02511"/>
<dbReference type="SUPFAM" id="SSF50156">
    <property type="entry name" value="PDZ domain-like"/>
    <property type="match status" value="1"/>
</dbReference>
<dbReference type="PRINTS" id="PR00834">
    <property type="entry name" value="PROTEASES2C"/>
</dbReference>
<organism evidence="4 5">
    <name type="scientific">Parvicella tangerina</name>
    <dbReference type="NCBI Taxonomy" id="2829795"/>
    <lineage>
        <taxon>Bacteria</taxon>
        <taxon>Pseudomonadati</taxon>
        <taxon>Bacteroidota</taxon>
        <taxon>Flavobacteriia</taxon>
        <taxon>Flavobacteriales</taxon>
        <taxon>Parvicellaceae</taxon>
        <taxon>Parvicella</taxon>
    </lineage>
</organism>
<dbReference type="Pfam" id="PF13365">
    <property type="entry name" value="Trypsin_2"/>
    <property type="match status" value="1"/>
</dbReference>
<dbReference type="InterPro" id="IPR001478">
    <property type="entry name" value="PDZ"/>
</dbReference>
<evidence type="ECO:0000256" key="2">
    <source>
        <dbReference type="ARBA" id="ARBA00022801"/>
    </source>
</evidence>
<dbReference type="Gene3D" id="2.40.10.120">
    <property type="match status" value="1"/>
</dbReference>
<dbReference type="CDD" id="cd06779">
    <property type="entry name" value="cpPDZ_Deg_HtrA-like"/>
    <property type="match status" value="1"/>
</dbReference>
<dbReference type="RefSeq" id="WP_258542734.1">
    <property type="nucleotide sequence ID" value="NZ_OU015584.1"/>
</dbReference>
<dbReference type="GO" id="GO:0006508">
    <property type="term" value="P:proteolysis"/>
    <property type="evidence" value="ECO:0007669"/>
    <property type="project" value="UniProtKB-KW"/>
</dbReference>
<dbReference type="Gene3D" id="2.30.42.10">
    <property type="match status" value="1"/>
</dbReference>
<accession>A0A916JNY4</accession>
<dbReference type="GO" id="GO:0004252">
    <property type="term" value="F:serine-type endopeptidase activity"/>
    <property type="evidence" value="ECO:0007669"/>
    <property type="project" value="InterPro"/>
</dbReference>
<protein>
    <submittedName>
        <fullName evidence="4">Periplasmic pH-dependent serine endoprotease DegQ</fullName>
        <ecNumber evidence="4">3.4.21.107</ecNumber>
    </submittedName>
</protein>
<name>A0A916JNY4_9FLAO</name>
<gene>
    <name evidence="4" type="primary">degQ</name>
    <name evidence="4" type="ORF">CRYO30217_02511</name>
</gene>
<dbReference type="EMBL" id="OU015584">
    <property type="protein sequence ID" value="CAG5084584.1"/>
    <property type="molecule type" value="Genomic_DNA"/>
</dbReference>
<dbReference type="Pfam" id="PF13180">
    <property type="entry name" value="PDZ_2"/>
    <property type="match status" value="1"/>
</dbReference>
<dbReference type="Proteomes" id="UP000683507">
    <property type="component" value="Chromosome"/>
</dbReference>
<evidence type="ECO:0000313" key="5">
    <source>
        <dbReference type="Proteomes" id="UP000683507"/>
    </source>
</evidence>
<keyword evidence="2 4" id="KW-0378">Hydrolase</keyword>
<dbReference type="PANTHER" id="PTHR43343:SF3">
    <property type="entry name" value="PROTEASE DO-LIKE 8, CHLOROPLASTIC"/>
    <property type="match status" value="1"/>
</dbReference>
<dbReference type="InterPro" id="IPR001940">
    <property type="entry name" value="Peptidase_S1C"/>
</dbReference>
<dbReference type="InterPro" id="IPR009003">
    <property type="entry name" value="Peptidase_S1_PA"/>
</dbReference>
<dbReference type="InterPro" id="IPR051201">
    <property type="entry name" value="Chloro_Bact_Ser_Proteases"/>
</dbReference>
<proteinExistence type="predicted"/>
<sequence>MKSLTSVFISSILGASIALGIYHGVSKENTKIIVKETASDSSSTSENRPYQLTNYNNNSLPLNVDFTEAASNSLDAVVHINTRITVGQVNDPVYRLFYGNAKIEQKASGSGVVISPEGYIVTNNHVVADANSIEVTLNNSETYKAELIGTDPSTDLALLKVNAKNLHTIQFANSDDVKVGEWALAVGNPFNLTSTVTAGIVSAKARNIHILQGNYEKEIFPIESFIQTDAAVNPGNSGGALVNSRGELIGINTAIASKTGSYSGYSFAIPSNLVKKVAGDLAKYGSVQRGFIGVNLKEINTDLLQSYDLPNLDGVLIAGVIPESGADDAGIVPGDVVLAVGDIEVHNIPGLQEQIGKYSPGDSVPLLLRRGNKTIHKEVQLKKI</sequence>
<evidence type="ECO:0000259" key="3">
    <source>
        <dbReference type="PROSITE" id="PS50106"/>
    </source>
</evidence>
<keyword evidence="5" id="KW-1185">Reference proteome</keyword>
<dbReference type="InterPro" id="IPR036034">
    <property type="entry name" value="PDZ_sf"/>
</dbReference>
<reference evidence="4" key="1">
    <citation type="submission" date="2021-04" db="EMBL/GenBank/DDBJ databases">
        <authorList>
            <person name="Rodrigo-Torres L."/>
            <person name="Arahal R. D."/>
            <person name="Lucena T."/>
        </authorList>
    </citation>
    <scope>NUCLEOTIDE SEQUENCE</scope>
    <source>
        <strain evidence="4">AS29M-1</strain>
    </source>
</reference>
<dbReference type="SUPFAM" id="SSF50494">
    <property type="entry name" value="Trypsin-like serine proteases"/>
    <property type="match status" value="1"/>
</dbReference>
<dbReference type="EC" id="3.4.21.107" evidence="4"/>
<keyword evidence="1" id="KW-0645">Protease</keyword>
<feature type="domain" description="PDZ" evidence="3">
    <location>
        <begin position="281"/>
        <end position="348"/>
    </location>
</feature>
<dbReference type="PANTHER" id="PTHR43343">
    <property type="entry name" value="PEPTIDASE S12"/>
    <property type="match status" value="1"/>
</dbReference>